<evidence type="ECO:0000313" key="2">
    <source>
        <dbReference type="EMBL" id="PZX36698.1"/>
    </source>
</evidence>
<accession>A0A2W7PKA1</accession>
<sequence length="77" mass="7976">MTHRLSVATDHHRLPTADPVTTGCAQPSSTRNMIAITPDRSVFPGSSGVIIFVSGAMHIFSGTHDAAVTATACTLSP</sequence>
<feature type="region of interest" description="Disordered" evidence="1">
    <location>
        <begin position="1"/>
        <end position="27"/>
    </location>
</feature>
<evidence type="ECO:0000313" key="3">
    <source>
        <dbReference type="Proteomes" id="UP000249364"/>
    </source>
</evidence>
<proteinExistence type="predicted"/>
<keyword evidence="3" id="KW-1185">Reference proteome</keyword>
<dbReference type="Proteomes" id="UP000249364">
    <property type="component" value="Unassembled WGS sequence"/>
</dbReference>
<gene>
    <name evidence="2" type="ORF">LY56_03416</name>
</gene>
<protein>
    <submittedName>
        <fullName evidence="2">Uncharacterized protein</fullName>
    </submittedName>
</protein>
<organism evidence="2 3">
    <name type="scientific">Roseinatronobacter thiooxidans</name>
    <dbReference type="NCBI Taxonomy" id="121821"/>
    <lineage>
        <taxon>Bacteria</taxon>
        <taxon>Pseudomonadati</taxon>
        <taxon>Pseudomonadota</taxon>
        <taxon>Alphaproteobacteria</taxon>
        <taxon>Rhodobacterales</taxon>
        <taxon>Paracoccaceae</taxon>
        <taxon>Roseinatronobacter</taxon>
    </lineage>
</organism>
<evidence type="ECO:0000256" key="1">
    <source>
        <dbReference type="SAM" id="MobiDB-lite"/>
    </source>
</evidence>
<dbReference type="EMBL" id="QKZQ01000030">
    <property type="protein sequence ID" value="PZX36698.1"/>
    <property type="molecule type" value="Genomic_DNA"/>
</dbReference>
<dbReference type="AlphaFoldDB" id="A0A2W7PKA1"/>
<reference evidence="2 3" key="1">
    <citation type="submission" date="2018-06" db="EMBL/GenBank/DDBJ databases">
        <title>Genomic Encyclopedia of Archaeal and Bacterial Type Strains, Phase II (KMG-II): from individual species to whole genera.</title>
        <authorList>
            <person name="Goeker M."/>
        </authorList>
    </citation>
    <scope>NUCLEOTIDE SEQUENCE [LARGE SCALE GENOMIC DNA]</scope>
    <source>
        <strain evidence="2 3">DSM 13087</strain>
    </source>
</reference>
<comment type="caution">
    <text evidence="2">The sequence shown here is derived from an EMBL/GenBank/DDBJ whole genome shotgun (WGS) entry which is preliminary data.</text>
</comment>
<name>A0A2W7PKA1_9RHOB</name>